<dbReference type="Proteomes" id="UP000087171">
    <property type="component" value="Unplaced"/>
</dbReference>
<sequence>MNHYYFLEHNSLETPEDVNNFDEEGTFFCPKPIPTRQLRWKFCQQNEGCECDDSNVEGTELFDIVQNQQVSFSPPYFLGSPPVRTSNPLIQDKQFGCEKHVIPQSTFVDSSSPSSTSSSLSSPSSPLRKGGCVRMKFGVKSAKVRVVGFDCHVPSVAYCS</sequence>
<name>A0A1S2Z3X5_CICAR</name>
<dbReference type="OrthoDB" id="902328at2759"/>
<feature type="compositionally biased region" description="Low complexity" evidence="1">
    <location>
        <begin position="110"/>
        <end position="127"/>
    </location>
</feature>
<organism evidence="2 3">
    <name type="scientific">Cicer arietinum</name>
    <name type="common">Chickpea</name>
    <name type="synonym">Garbanzo</name>
    <dbReference type="NCBI Taxonomy" id="3827"/>
    <lineage>
        <taxon>Eukaryota</taxon>
        <taxon>Viridiplantae</taxon>
        <taxon>Streptophyta</taxon>
        <taxon>Embryophyta</taxon>
        <taxon>Tracheophyta</taxon>
        <taxon>Spermatophyta</taxon>
        <taxon>Magnoliopsida</taxon>
        <taxon>eudicotyledons</taxon>
        <taxon>Gunneridae</taxon>
        <taxon>Pentapetalae</taxon>
        <taxon>rosids</taxon>
        <taxon>fabids</taxon>
        <taxon>Fabales</taxon>
        <taxon>Fabaceae</taxon>
        <taxon>Papilionoideae</taxon>
        <taxon>50 kb inversion clade</taxon>
        <taxon>NPAAA clade</taxon>
        <taxon>Hologalegina</taxon>
        <taxon>IRL clade</taxon>
        <taxon>Cicereae</taxon>
        <taxon>Cicer</taxon>
    </lineage>
</organism>
<dbReference type="PaxDb" id="3827-XP_004514595.1"/>
<evidence type="ECO:0000313" key="3">
    <source>
        <dbReference type="RefSeq" id="XP_004514595.1"/>
    </source>
</evidence>
<protein>
    <submittedName>
        <fullName evidence="3">Uncharacterized protein LOC101513898</fullName>
    </submittedName>
</protein>
<keyword evidence="2" id="KW-1185">Reference proteome</keyword>
<accession>A0A1S2Z3X5</accession>
<dbReference type="GeneID" id="101513898"/>
<gene>
    <name evidence="3" type="primary">LOC101513898</name>
</gene>
<evidence type="ECO:0000256" key="1">
    <source>
        <dbReference type="SAM" id="MobiDB-lite"/>
    </source>
</evidence>
<dbReference type="STRING" id="3827.A0A1S2Z3X5"/>
<dbReference type="AlphaFoldDB" id="A0A1S2Z3X5"/>
<feature type="region of interest" description="Disordered" evidence="1">
    <location>
        <begin position="106"/>
        <end position="128"/>
    </location>
</feature>
<proteinExistence type="predicted"/>
<dbReference type="PANTHER" id="PTHR33384:SF22">
    <property type="match status" value="1"/>
</dbReference>
<dbReference type="RefSeq" id="XP_004514595.1">
    <property type="nucleotide sequence ID" value="XM_004514538.3"/>
</dbReference>
<evidence type="ECO:0000313" key="2">
    <source>
        <dbReference type="Proteomes" id="UP000087171"/>
    </source>
</evidence>
<dbReference type="PANTHER" id="PTHR33384">
    <property type="entry name" value="EXPRESSED PROTEIN"/>
    <property type="match status" value="1"/>
</dbReference>
<dbReference type="KEGG" id="cam:101513898"/>
<reference evidence="3" key="1">
    <citation type="submission" date="2025-08" db="UniProtKB">
        <authorList>
            <consortium name="RefSeq"/>
        </authorList>
    </citation>
    <scope>IDENTIFICATION</scope>
    <source>
        <tissue evidence="3">Etiolated seedlings</tissue>
    </source>
</reference>